<organism evidence="1 2">
    <name type="scientific">Tritrichomonas musculus</name>
    <dbReference type="NCBI Taxonomy" id="1915356"/>
    <lineage>
        <taxon>Eukaryota</taxon>
        <taxon>Metamonada</taxon>
        <taxon>Parabasalia</taxon>
        <taxon>Tritrichomonadida</taxon>
        <taxon>Tritrichomonadidae</taxon>
        <taxon>Tritrichomonas</taxon>
    </lineage>
</organism>
<reference evidence="1 2" key="1">
    <citation type="submission" date="2024-04" db="EMBL/GenBank/DDBJ databases">
        <title>Tritrichomonas musculus Genome.</title>
        <authorList>
            <person name="Alves-Ferreira E."/>
            <person name="Grigg M."/>
            <person name="Lorenzi H."/>
            <person name="Galac M."/>
        </authorList>
    </citation>
    <scope>NUCLEOTIDE SEQUENCE [LARGE SCALE GENOMIC DNA]</scope>
    <source>
        <strain evidence="1 2">EAF2021</strain>
    </source>
</reference>
<dbReference type="Gene3D" id="3.80.10.10">
    <property type="entry name" value="Ribonuclease Inhibitor"/>
    <property type="match status" value="5"/>
</dbReference>
<keyword evidence="2" id="KW-1185">Reference proteome</keyword>
<dbReference type="Gene3D" id="3.40.50.12480">
    <property type="match status" value="2"/>
</dbReference>
<proteinExistence type="predicted"/>
<dbReference type="InterPro" id="IPR036770">
    <property type="entry name" value="Ankyrin_rpt-contain_sf"/>
</dbReference>
<sequence length="888" mass="100880">MISQPVSQNMQPSQKLFAGSDKFLDEIKNIQTNILNYIDKEDNEEESYKTMTQSLVILNTPDKKPELKYLLYLINIISSNHYHSPNFYDKIDQIILFLQDIIKQTFSNHEIFDLFQENKRVLLVLLQNEILLLDKKIADEMTLEKYNRFHYGKYFSPEIKKWKDKSPDNKLEVDYLKKAMKHHHFKHKKKIYFEEEEEEDNEKIEKIDSNLSFDELRKIGENESKICELIKNDSLDEFIVYVSQRCIKPTSEVKPSIFETNYLLNEKNPTLIEYAAFYGAVQIFKYLHLNGASLTHSMLNYAIHSKNDEMIFHLQEILMKMDKDCLLESIKCHHIDIFNYIMDNGIVDVSKDELIQFCLSCYNVICLPDDFTKYDESFLSACRYDYAPLAFHLLEMNHSRISLPKVLFYVNNVGNSEFLFYLLKQPGIKYDEKCLKKCKELKSVTIHSSEETIGESAFEGCENLTDVLFESPSSLTHICKSSFYNCKELSKISIPSSVKRIGEGAFSFCSSLHYVTFEAPCSLTSIMEAAFYSCNLIEVVIPSSVTIIGKRAFSSCEKIQKVTFETPSSITSIGERAFEECKSLVHFEIPPKVTVIEYGTFDSCSKLEKVTIPSSVTKICERAFGCCSSLKQIKFPSSITSIGKGAFSECSSLEKVNLPSSVASIEKRAFSQCTSLKEIILSSSLESISKKVFNECKSLIKVKMPSSVKSIGDLAFKDCSSLQEVIFNSDSLLISIGSSCFENCSKLIKITIPSHVEKVESACFKMCSSLTKVVFLSSSIELINTSTFFNCSALKEVVLPPSLKVISNLAFKNCTQLQKIELPPNITNVGFSAFENCSSLTKLAFPSTVQSIGNWNFTGCTSLKEITIPASVEMNSSMIYPNIKVKKI</sequence>
<comment type="caution">
    <text evidence="1">The sequence shown here is derived from an EMBL/GenBank/DDBJ whole genome shotgun (WGS) entry which is preliminary data.</text>
</comment>
<dbReference type="InterPro" id="IPR032675">
    <property type="entry name" value="LRR_dom_sf"/>
</dbReference>
<accession>A0ABR2GS95</accession>
<dbReference type="SUPFAM" id="SSF48403">
    <property type="entry name" value="Ankyrin repeat"/>
    <property type="match status" value="1"/>
</dbReference>
<dbReference type="InterPro" id="IPR026906">
    <property type="entry name" value="LRR_5"/>
</dbReference>
<name>A0ABR2GS95_9EUKA</name>
<protein>
    <recommendedName>
        <fullName evidence="3">Surface antigen BspA-like</fullName>
    </recommendedName>
</protein>
<dbReference type="Proteomes" id="UP001470230">
    <property type="component" value="Unassembled WGS sequence"/>
</dbReference>
<dbReference type="SUPFAM" id="SSF52058">
    <property type="entry name" value="L domain-like"/>
    <property type="match status" value="2"/>
</dbReference>
<evidence type="ECO:0008006" key="3">
    <source>
        <dbReference type="Google" id="ProtNLM"/>
    </source>
</evidence>
<dbReference type="EMBL" id="JAPFFF010000063">
    <property type="protein sequence ID" value="KAK8836794.1"/>
    <property type="molecule type" value="Genomic_DNA"/>
</dbReference>
<dbReference type="PANTHER" id="PTHR45661:SF3">
    <property type="entry name" value="IG-LIKE DOMAIN-CONTAINING PROTEIN"/>
    <property type="match status" value="1"/>
</dbReference>
<evidence type="ECO:0000313" key="1">
    <source>
        <dbReference type="EMBL" id="KAK8836794.1"/>
    </source>
</evidence>
<dbReference type="PANTHER" id="PTHR45661">
    <property type="entry name" value="SURFACE ANTIGEN"/>
    <property type="match status" value="1"/>
</dbReference>
<dbReference type="Pfam" id="PF13306">
    <property type="entry name" value="LRR_5"/>
    <property type="match status" value="3"/>
</dbReference>
<evidence type="ECO:0000313" key="2">
    <source>
        <dbReference type="Proteomes" id="UP001470230"/>
    </source>
</evidence>
<gene>
    <name evidence="1" type="ORF">M9Y10_037316</name>
</gene>
<dbReference type="InterPro" id="IPR053139">
    <property type="entry name" value="Surface_bspA-like"/>
</dbReference>